<evidence type="ECO:0000313" key="7">
    <source>
        <dbReference type="EMBL" id="ADW75932.1"/>
    </source>
</evidence>
<reference evidence="7 8" key="2">
    <citation type="journal article" date="2012" name="J. Bacteriol.">
        <title>Complete Genome Sequence of Rahnella sp. Strain Y9602, a Gammaproteobacterium Isolate from Metal- and Radionuclide-Contaminated Soil.</title>
        <authorList>
            <person name="Martinez R.J."/>
            <person name="Bruce D."/>
            <person name="Detter C."/>
            <person name="Goodwin L.A."/>
            <person name="Han J."/>
            <person name="Han C.S."/>
            <person name="Held B."/>
            <person name="Land M.L."/>
            <person name="Mikhailova N."/>
            <person name="Nolan M."/>
            <person name="Pennacchio L."/>
            <person name="Pitluck S."/>
            <person name="Tapia R."/>
            <person name="Woyke T."/>
            <person name="Sobecky P.A."/>
        </authorList>
    </citation>
    <scope>NUCLEOTIDE SEQUENCE [LARGE SCALE GENOMIC DNA]</scope>
    <source>
        <strain evidence="7 8">Y9602</strain>
    </source>
</reference>
<comment type="subcellular location">
    <subcellularLocation>
        <location evidence="1">Membrane</location>
        <topology evidence="1">Multi-pass membrane protein</topology>
    </subcellularLocation>
</comment>
<feature type="domain" description="O-antigen ligase-related" evidence="6">
    <location>
        <begin position="201"/>
        <end position="360"/>
    </location>
</feature>
<dbReference type="AlphaFoldDB" id="A0A0H3FF40"/>
<evidence type="ECO:0000256" key="2">
    <source>
        <dbReference type="ARBA" id="ARBA00022692"/>
    </source>
</evidence>
<dbReference type="OrthoDB" id="6502028at2"/>
<dbReference type="KEGG" id="rah:Rahaq_4346"/>
<proteinExistence type="predicted"/>
<dbReference type="eggNOG" id="COG3307">
    <property type="taxonomic scope" value="Bacteria"/>
</dbReference>
<sequence>MKSNLMAQIKKSSFDDKLASLLFLLITISISFFMYSGEITRNFFYIATYIAVLYFIYVTLRVDKKIKFYPVACTILLLGISKLLWVMLTVNHQYPLIAYHYQISGKRLILASFILYAIEHNIHKWKIPTLTVRTGIAIMTILFIVISVIRIIVYLKTGERMKINSDAPTSGAYTFTIFSLLVMYSLKYHALKHYRLICLIVMTLTFAVLAATETRSAIILFILISAGSIIYDFTKSSHTSKIIYGFAIAVLIIAAVTSGHPYYNKVLTRFDNLQNEVTSYNDGERNTSVGARFSMWRAGVDAFKHHPFGQSADSRNALATTFIDEHEGGNPEALRNLQFHLHNDIIDTMSLQGIFGALIMVLFFAVLLLYPFRLVPKGYEFLLLSVPVIYFSMGDTQFYNRESPYFIVLVFAYLMMLRMRPHPAIEKQ</sequence>
<dbReference type="EMBL" id="CP002505">
    <property type="protein sequence ID" value="ADW75932.1"/>
    <property type="molecule type" value="Genomic_DNA"/>
</dbReference>
<dbReference type="PANTHER" id="PTHR37422">
    <property type="entry name" value="TEICHURONIC ACID BIOSYNTHESIS PROTEIN TUAE"/>
    <property type="match status" value="1"/>
</dbReference>
<dbReference type="Pfam" id="PF04932">
    <property type="entry name" value="Wzy_C"/>
    <property type="match status" value="1"/>
</dbReference>
<dbReference type="RefSeq" id="WP_013577617.1">
    <property type="nucleotide sequence ID" value="NC_015061.1"/>
</dbReference>
<feature type="transmembrane region" description="Helical" evidence="5">
    <location>
        <begin position="193"/>
        <end position="211"/>
    </location>
</feature>
<dbReference type="Proteomes" id="UP000007257">
    <property type="component" value="Chromosome"/>
</dbReference>
<dbReference type="InterPro" id="IPR051533">
    <property type="entry name" value="WaaL-like"/>
</dbReference>
<feature type="transmembrane region" description="Helical" evidence="5">
    <location>
        <begin position="349"/>
        <end position="369"/>
    </location>
</feature>
<dbReference type="HOGENOM" id="CLU_054167_1_0_6"/>
<evidence type="ECO:0000259" key="6">
    <source>
        <dbReference type="Pfam" id="PF04932"/>
    </source>
</evidence>
<evidence type="ECO:0000256" key="3">
    <source>
        <dbReference type="ARBA" id="ARBA00022989"/>
    </source>
</evidence>
<keyword evidence="3 5" id="KW-1133">Transmembrane helix</keyword>
<dbReference type="PANTHER" id="PTHR37422:SF17">
    <property type="entry name" value="O-ANTIGEN LIGASE"/>
    <property type="match status" value="1"/>
</dbReference>
<feature type="transmembrane region" description="Helical" evidence="5">
    <location>
        <begin position="130"/>
        <end position="155"/>
    </location>
</feature>
<keyword evidence="4 5" id="KW-0472">Membrane</keyword>
<feature type="transmembrane region" description="Helical" evidence="5">
    <location>
        <begin position="99"/>
        <end position="118"/>
    </location>
</feature>
<accession>A0A0H3FF40</accession>
<evidence type="ECO:0000256" key="1">
    <source>
        <dbReference type="ARBA" id="ARBA00004141"/>
    </source>
</evidence>
<evidence type="ECO:0000256" key="5">
    <source>
        <dbReference type="SAM" id="Phobius"/>
    </source>
</evidence>
<feature type="transmembrane region" description="Helical" evidence="5">
    <location>
        <begin position="167"/>
        <end position="186"/>
    </location>
</feature>
<feature type="transmembrane region" description="Helical" evidence="5">
    <location>
        <begin position="242"/>
        <end position="263"/>
    </location>
</feature>
<protein>
    <submittedName>
        <fullName evidence="7">O-antigen polymerase</fullName>
    </submittedName>
</protein>
<organism evidence="7 8">
    <name type="scientific">Rahnella sp. (strain Y9602)</name>
    <dbReference type="NCBI Taxonomy" id="2703885"/>
    <lineage>
        <taxon>Bacteria</taxon>
        <taxon>Pseudomonadati</taxon>
        <taxon>Pseudomonadota</taxon>
        <taxon>Gammaproteobacteria</taxon>
        <taxon>Enterobacterales</taxon>
        <taxon>Yersiniaceae</taxon>
        <taxon>Rahnella</taxon>
    </lineage>
</organism>
<dbReference type="GO" id="GO:0016020">
    <property type="term" value="C:membrane"/>
    <property type="evidence" value="ECO:0007669"/>
    <property type="project" value="UniProtKB-SubCell"/>
</dbReference>
<gene>
    <name evidence="7" type="ordered locus">Rahaq_4346</name>
</gene>
<evidence type="ECO:0000313" key="8">
    <source>
        <dbReference type="Proteomes" id="UP000007257"/>
    </source>
</evidence>
<feature type="transmembrane region" description="Helical" evidence="5">
    <location>
        <begin position="43"/>
        <end position="60"/>
    </location>
</feature>
<keyword evidence="2 5" id="KW-0812">Transmembrane</keyword>
<evidence type="ECO:0000256" key="4">
    <source>
        <dbReference type="ARBA" id="ARBA00023136"/>
    </source>
</evidence>
<feature type="transmembrane region" description="Helical" evidence="5">
    <location>
        <begin position="405"/>
        <end position="421"/>
    </location>
</feature>
<name>A0A0H3FF40_RAHSY</name>
<reference evidence="8" key="1">
    <citation type="submission" date="2011-01" db="EMBL/GenBank/DDBJ databases">
        <title>Complete sequence of chromosome of Rahnella sp. Y9602.</title>
        <authorList>
            <consortium name="US DOE Joint Genome Institute"/>
            <person name="Lucas S."/>
            <person name="Copeland A."/>
            <person name="Lapidus A."/>
            <person name="Cheng J.-F."/>
            <person name="Goodwin L."/>
            <person name="Pitluck S."/>
            <person name="Lu M."/>
            <person name="Detter J.C."/>
            <person name="Han C."/>
            <person name="Tapia R."/>
            <person name="Land M."/>
            <person name="Hauser L."/>
            <person name="Kyrpides N."/>
            <person name="Ivanova N."/>
            <person name="Ovchinnikova G."/>
            <person name="Pagani I."/>
            <person name="Sobecky P.A."/>
            <person name="Martinez R.J."/>
            <person name="Woyke T."/>
        </authorList>
    </citation>
    <scope>NUCLEOTIDE SEQUENCE [LARGE SCALE GENOMIC DNA]</scope>
    <source>
        <strain evidence="8">Y9602</strain>
    </source>
</reference>
<feature type="transmembrane region" description="Helical" evidence="5">
    <location>
        <begin position="21"/>
        <end position="37"/>
    </location>
</feature>
<dbReference type="InterPro" id="IPR007016">
    <property type="entry name" value="O-antigen_ligase-rel_domated"/>
</dbReference>
<feature type="transmembrane region" description="Helical" evidence="5">
    <location>
        <begin position="67"/>
        <end position="87"/>
    </location>
</feature>